<gene>
    <name evidence="9 11" type="primary">lnt</name>
    <name evidence="11" type="ORF">JY500_17200</name>
</gene>
<dbReference type="Gene3D" id="3.60.110.10">
    <property type="entry name" value="Carbon-nitrogen hydrolase"/>
    <property type="match status" value="1"/>
</dbReference>
<keyword evidence="4 9" id="KW-0808">Transferase</keyword>
<evidence type="ECO:0000259" key="10">
    <source>
        <dbReference type="PROSITE" id="PS50263"/>
    </source>
</evidence>
<dbReference type="Pfam" id="PF20154">
    <property type="entry name" value="LNT_N"/>
    <property type="match status" value="1"/>
</dbReference>
<evidence type="ECO:0000313" key="11">
    <source>
        <dbReference type="EMBL" id="QSI76193.1"/>
    </source>
</evidence>
<dbReference type="NCBIfam" id="TIGR00546">
    <property type="entry name" value="lnt"/>
    <property type="match status" value="1"/>
</dbReference>
<protein>
    <recommendedName>
        <fullName evidence="9">Apolipoprotein N-acyltransferase</fullName>
        <shortName evidence="9">ALP N-acyltransferase</shortName>
        <ecNumber evidence="9">2.3.1.269</ecNumber>
    </recommendedName>
</protein>
<dbReference type="InterPro" id="IPR045378">
    <property type="entry name" value="LNT_N"/>
</dbReference>
<dbReference type="PANTHER" id="PTHR38686:SF1">
    <property type="entry name" value="APOLIPOPROTEIN N-ACYLTRANSFERASE"/>
    <property type="match status" value="1"/>
</dbReference>
<evidence type="ECO:0000256" key="8">
    <source>
        <dbReference type="ARBA" id="ARBA00023315"/>
    </source>
</evidence>
<dbReference type="InterPro" id="IPR003010">
    <property type="entry name" value="C-N_Hydrolase"/>
</dbReference>
<organism evidence="11 12">
    <name type="scientific">Niveibacterium microcysteis</name>
    <dbReference type="NCBI Taxonomy" id="2811415"/>
    <lineage>
        <taxon>Bacteria</taxon>
        <taxon>Pseudomonadati</taxon>
        <taxon>Pseudomonadota</taxon>
        <taxon>Betaproteobacteria</taxon>
        <taxon>Rhodocyclales</taxon>
        <taxon>Rhodocyclaceae</taxon>
        <taxon>Niveibacterium</taxon>
    </lineage>
</organism>
<keyword evidence="3 9" id="KW-1003">Cell membrane</keyword>
<feature type="domain" description="CN hydrolase" evidence="10">
    <location>
        <begin position="219"/>
        <end position="453"/>
    </location>
</feature>
<keyword evidence="12" id="KW-1185">Reference proteome</keyword>
<evidence type="ECO:0000313" key="12">
    <source>
        <dbReference type="Proteomes" id="UP000663570"/>
    </source>
</evidence>
<dbReference type="EMBL" id="CP071060">
    <property type="protein sequence ID" value="QSI76193.1"/>
    <property type="molecule type" value="Genomic_DNA"/>
</dbReference>
<comment type="subcellular location">
    <subcellularLocation>
        <location evidence="1 9">Cell membrane</location>
        <topology evidence="1 9">Multi-pass membrane protein</topology>
    </subcellularLocation>
</comment>
<comment type="catalytic activity">
    <reaction evidence="9">
        <text>N-terminal S-1,2-diacyl-sn-glyceryl-L-cysteinyl-[lipoprotein] + a glycerophospholipid = N-acyl-S-1,2-diacyl-sn-glyceryl-L-cysteinyl-[lipoprotein] + a 2-acyl-sn-glycero-3-phospholipid + H(+)</text>
        <dbReference type="Rhea" id="RHEA:48228"/>
        <dbReference type="Rhea" id="RHEA-COMP:14681"/>
        <dbReference type="Rhea" id="RHEA-COMP:14684"/>
        <dbReference type="ChEBI" id="CHEBI:15378"/>
        <dbReference type="ChEBI" id="CHEBI:136912"/>
        <dbReference type="ChEBI" id="CHEBI:140656"/>
        <dbReference type="ChEBI" id="CHEBI:140657"/>
        <dbReference type="ChEBI" id="CHEBI:140660"/>
        <dbReference type="EC" id="2.3.1.269"/>
    </reaction>
</comment>
<keyword evidence="7 9" id="KW-0472">Membrane</keyword>
<evidence type="ECO:0000256" key="9">
    <source>
        <dbReference type="HAMAP-Rule" id="MF_01148"/>
    </source>
</evidence>
<comment type="similarity">
    <text evidence="2 9">Belongs to the CN hydrolase family. Apolipoprotein N-acyltransferase subfamily.</text>
</comment>
<sequence length="486" mass="52536">MNRFLPLLLALAGALSVLAYAPFNLFPLMLPALGALVWVWRTAPPRRAAWLGWCWGWGAFFAGIGWLMVALHRFGGMPLPLAMLAIGLLAAFMASFPALAGYLFARLRSGHWAVDAALVAAAWALLEWTRSWLFTGFPWLAIGYSQTPPSPLAGYAPVLGVYGLGFVLMAFTAALVFGWRAGARVAASASAAAIALAGFGLAQVVWTEAFGAPVKVALVQTNIPQDMKWDRERFETVLRANLDVLREARGQIVVMPETTLPMLLEHVPPEYLAAVADSLRAQGAAGVLGVFTRDAEGHIFNSAVTMGEAAPQSYSKRHLVPFGEYSPPLFGWFYKLANIPMSDQSRGRTGAPLDLAGQKVAVNICYEDVFGEELIASLPDASLMLNMSNLAWYGESHAQPQHLQIARMRALETGRPMLRATNTGMTAVIAPNGHVDAVLPAFTRGVLHAEVRGYRGMTPYARVGNWAIVSVALILLGLAAVQRRRT</sequence>
<evidence type="ECO:0000256" key="4">
    <source>
        <dbReference type="ARBA" id="ARBA00022679"/>
    </source>
</evidence>
<dbReference type="SUPFAM" id="SSF56317">
    <property type="entry name" value="Carbon-nitrogen hydrolase"/>
    <property type="match status" value="1"/>
</dbReference>
<feature type="transmembrane region" description="Helical" evidence="9">
    <location>
        <begin position="463"/>
        <end position="481"/>
    </location>
</feature>
<feature type="transmembrane region" description="Helical" evidence="9">
    <location>
        <begin position="81"/>
        <end position="105"/>
    </location>
</feature>
<keyword evidence="5 9" id="KW-0812">Transmembrane</keyword>
<evidence type="ECO:0000256" key="6">
    <source>
        <dbReference type="ARBA" id="ARBA00022989"/>
    </source>
</evidence>
<dbReference type="EC" id="2.3.1.269" evidence="9"/>
<name>A0ABX7M352_9RHOO</name>
<dbReference type="HAMAP" id="MF_01148">
    <property type="entry name" value="Lnt"/>
    <property type="match status" value="1"/>
</dbReference>
<dbReference type="InterPro" id="IPR004563">
    <property type="entry name" value="Apolipo_AcylTrfase"/>
</dbReference>
<keyword evidence="6 9" id="KW-1133">Transmembrane helix</keyword>
<comment type="pathway">
    <text evidence="9">Protein modification; lipoprotein biosynthesis (N-acyl transfer).</text>
</comment>
<dbReference type="CDD" id="cd07571">
    <property type="entry name" value="ALP_N-acyl_transferase"/>
    <property type="match status" value="1"/>
</dbReference>
<feature type="transmembrane region" description="Helical" evidence="9">
    <location>
        <begin position="112"/>
        <end position="133"/>
    </location>
</feature>
<evidence type="ECO:0000256" key="3">
    <source>
        <dbReference type="ARBA" id="ARBA00022475"/>
    </source>
</evidence>
<dbReference type="InterPro" id="IPR036526">
    <property type="entry name" value="C-N_Hydrolase_sf"/>
</dbReference>
<evidence type="ECO:0000256" key="5">
    <source>
        <dbReference type="ARBA" id="ARBA00022692"/>
    </source>
</evidence>
<feature type="transmembrane region" description="Helical" evidence="9">
    <location>
        <begin position="50"/>
        <end position="69"/>
    </location>
</feature>
<dbReference type="RefSeq" id="WP_206253945.1">
    <property type="nucleotide sequence ID" value="NZ_CP071060.1"/>
</dbReference>
<feature type="transmembrane region" description="Helical" evidence="9">
    <location>
        <begin position="26"/>
        <end position="43"/>
    </location>
</feature>
<reference evidence="11 12" key="1">
    <citation type="submission" date="2021-02" db="EMBL/GenBank/DDBJ databases">
        <title>Niveibacterium changnyeongensis HC41.</title>
        <authorList>
            <person name="Kang M."/>
        </authorList>
    </citation>
    <scope>NUCLEOTIDE SEQUENCE [LARGE SCALE GENOMIC DNA]</scope>
    <source>
        <strain evidence="11 12">HC41</strain>
    </source>
</reference>
<feature type="transmembrane region" description="Helical" evidence="9">
    <location>
        <begin position="153"/>
        <end position="178"/>
    </location>
</feature>
<comment type="function">
    <text evidence="9">Catalyzes the phospholipid dependent N-acylation of the N-terminal cysteine of apolipoprotein, the last step in lipoprotein maturation.</text>
</comment>
<feature type="transmembrane region" description="Helical" evidence="9">
    <location>
        <begin position="185"/>
        <end position="206"/>
    </location>
</feature>
<dbReference type="PANTHER" id="PTHR38686">
    <property type="entry name" value="APOLIPOPROTEIN N-ACYLTRANSFERASE"/>
    <property type="match status" value="1"/>
</dbReference>
<evidence type="ECO:0000256" key="2">
    <source>
        <dbReference type="ARBA" id="ARBA00010065"/>
    </source>
</evidence>
<proteinExistence type="inferred from homology"/>
<evidence type="ECO:0000256" key="7">
    <source>
        <dbReference type="ARBA" id="ARBA00023136"/>
    </source>
</evidence>
<dbReference type="Proteomes" id="UP000663570">
    <property type="component" value="Chromosome"/>
</dbReference>
<keyword evidence="8 9" id="KW-0012">Acyltransferase</keyword>
<accession>A0ABX7M352</accession>
<dbReference type="PROSITE" id="PS50263">
    <property type="entry name" value="CN_HYDROLASE"/>
    <property type="match status" value="1"/>
</dbReference>
<dbReference type="Pfam" id="PF00795">
    <property type="entry name" value="CN_hydrolase"/>
    <property type="match status" value="1"/>
</dbReference>
<evidence type="ECO:0000256" key="1">
    <source>
        <dbReference type="ARBA" id="ARBA00004651"/>
    </source>
</evidence>